<feature type="compositionally biased region" description="Basic and acidic residues" evidence="2">
    <location>
        <begin position="117"/>
        <end position="128"/>
    </location>
</feature>
<feature type="compositionally biased region" description="Acidic residues" evidence="2">
    <location>
        <begin position="101"/>
        <end position="116"/>
    </location>
</feature>
<feature type="compositionally biased region" description="Acidic residues" evidence="2">
    <location>
        <begin position="129"/>
        <end position="143"/>
    </location>
</feature>
<evidence type="ECO:0000256" key="1">
    <source>
        <dbReference type="SAM" id="Coils"/>
    </source>
</evidence>
<accession>A0A5J4VRU6</accession>
<sequence>MIKLIINTILLNLEVQKCIPNISKTLGLRSENIEKNDLKPQNIQGDYLNQFESDELRQAYEELNEVEQTAQQEDQIPIIHENLNKSIDEQQIPIKQPEIIEINDDDDDEDSDDEENCKERQRNFKMKFEEEDEVENEIIEDNISEPQKAIKRQRTAKSNDQFDDDYFDEMNEDEDDDDRQNHSNKRMRMESDEKLKDEDEDEDEETIIDSLDLINKEKQKEWYKNFQTYIQKRYERLLKRHYINEGKKVWMLSENEKMVKQDKNKQQIVEKKIQIASAYNSAANAVKKYSMQTRLKQELLHKEELQTCLRRFQTEFISLKS</sequence>
<gene>
    <name evidence="3" type="ORF">EZS28_019171</name>
</gene>
<feature type="region of interest" description="Disordered" evidence="2">
    <location>
        <begin position="99"/>
        <end position="205"/>
    </location>
</feature>
<keyword evidence="1" id="KW-0175">Coiled coil</keyword>
<dbReference type="EMBL" id="SNRW01005325">
    <property type="protein sequence ID" value="KAA6385302.1"/>
    <property type="molecule type" value="Genomic_DNA"/>
</dbReference>
<evidence type="ECO:0000313" key="3">
    <source>
        <dbReference type="EMBL" id="KAA6385302.1"/>
    </source>
</evidence>
<organism evidence="3 4">
    <name type="scientific">Streblomastix strix</name>
    <dbReference type="NCBI Taxonomy" id="222440"/>
    <lineage>
        <taxon>Eukaryota</taxon>
        <taxon>Metamonada</taxon>
        <taxon>Preaxostyla</taxon>
        <taxon>Oxymonadida</taxon>
        <taxon>Streblomastigidae</taxon>
        <taxon>Streblomastix</taxon>
    </lineage>
</organism>
<dbReference type="AlphaFoldDB" id="A0A5J4VRU6"/>
<evidence type="ECO:0000256" key="2">
    <source>
        <dbReference type="SAM" id="MobiDB-lite"/>
    </source>
</evidence>
<reference evidence="3 4" key="1">
    <citation type="submission" date="2019-03" db="EMBL/GenBank/DDBJ databases">
        <title>Single cell metagenomics reveals metabolic interactions within the superorganism composed of flagellate Streblomastix strix and complex community of Bacteroidetes bacteria on its surface.</title>
        <authorList>
            <person name="Treitli S.C."/>
            <person name="Kolisko M."/>
            <person name="Husnik F."/>
            <person name="Keeling P."/>
            <person name="Hampl V."/>
        </authorList>
    </citation>
    <scope>NUCLEOTIDE SEQUENCE [LARGE SCALE GENOMIC DNA]</scope>
    <source>
        <strain evidence="3">ST1C</strain>
    </source>
</reference>
<feature type="compositionally biased region" description="Acidic residues" evidence="2">
    <location>
        <begin position="161"/>
        <end position="178"/>
    </location>
</feature>
<protein>
    <submittedName>
        <fullName evidence="3">Uncharacterized protein</fullName>
    </submittedName>
</protein>
<evidence type="ECO:0000313" key="4">
    <source>
        <dbReference type="Proteomes" id="UP000324800"/>
    </source>
</evidence>
<comment type="caution">
    <text evidence="3">The sequence shown here is derived from an EMBL/GenBank/DDBJ whole genome shotgun (WGS) entry which is preliminary data.</text>
</comment>
<name>A0A5J4VRU6_9EUKA</name>
<feature type="compositionally biased region" description="Basic and acidic residues" evidence="2">
    <location>
        <begin position="187"/>
        <end position="197"/>
    </location>
</feature>
<proteinExistence type="predicted"/>
<dbReference type="Proteomes" id="UP000324800">
    <property type="component" value="Unassembled WGS sequence"/>
</dbReference>
<feature type="coiled-coil region" evidence="1">
    <location>
        <begin position="49"/>
        <end position="76"/>
    </location>
</feature>